<evidence type="ECO:0000313" key="1">
    <source>
        <dbReference type="EMBL" id="KAI3551474.1"/>
    </source>
</evidence>
<sequence>MPRCGRWTRVGDAPQYCATRLIQCDASRSSDPIRRRWQRRKNQSMSAGGLTGFRACRRRAGLNRQTDGQSGLLRRRNVHKAGFELWCRGSALSPGVNESQPSNEWPK</sequence>
<proteinExistence type="predicted"/>
<evidence type="ECO:0000313" key="2">
    <source>
        <dbReference type="Proteomes" id="UP001056436"/>
    </source>
</evidence>
<keyword evidence="2" id="KW-1185">Reference proteome</keyword>
<accession>A0A9P9XFY2</accession>
<dbReference type="EMBL" id="SDAQ01000039">
    <property type="protein sequence ID" value="KAI3551474.1"/>
    <property type="molecule type" value="Genomic_DNA"/>
</dbReference>
<reference evidence="1" key="1">
    <citation type="submission" date="2019-01" db="EMBL/GenBank/DDBJ databases">
        <title>Colletotrichum abscissum LGMF1257.</title>
        <authorList>
            <person name="Baroncelli R."/>
        </authorList>
    </citation>
    <scope>NUCLEOTIDE SEQUENCE</scope>
    <source>
        <strain evidence="1">Ca142</strain>
    </source>
</reference>
<gene>
    <name evidence="1" type="ORF">CABS02_07361</name>
</gene>
<protein>
    <submittedName>
        <fullName evidence="1">Uncharacterized protein</fullName>
    </submittedName>
</protein>
<dbReference type="Proteomes" id="UP001056436">
    <property type="component" value="Unassembled WGS sequence"/>
</dbReference>
<comment type="caution">
    <text evidence="1">The sequence shown here is derived from an EMBL/GenBank/DDBJ whole genome shotgun (WGS) entry which is preliminary data.</text>
</comment>
<name>A0A9P9XFY2_9PEZI</name>
<organism evidence="1 2">
    <name type="scientific">Colletotrichum abscissum</name>
    <dbReference type="NCBI Taxonomy" id="1671311"/>
    <lineage>
        <taxon>Eukaryota</taxon>
        <taxon>Fungi</taxon>
        <taxon>Dikarya</taxon>
        <taxon>Ascomycota</taxon>
        <taxon>Pezizomycotina</taxon>
        <taxon>Sordariomycetes</taxon>
        <taxon>Hypocreomycetidae</taxon>
        <taxon>Glomerellales</taxon>
        <taxon>Glomerellaceae</taxon>
        <taxon>Colletotrichum</taxon>
        <taxon>Colletotrichum acutatum species complex</taxon>
    </lineage>
</organism>
<dbReference type="AlphaFoldDB" id="A0A9P9XFY2"/>